<dbReference type="OrthoDB" id="1079382at2"/>
<feature type="transmembrane region" description="Helical" evidence="1">
    <location>
        <begin position="59"/>
        <end position="76"/>
    </location>
</feature>
<keyword evidence="1" id="KW-0812">Transmembrane</keyword>
<dbReference type="EMBL" id="CP013195">
    <property type="protein sequence ID" value="ALO49116.1"/>
    <property type="molecule type" value="Genomic_DNA"/>
</dbReference>
<feature type="transmembrane region" description="Helical" evidence="1">
    <location>
        <begin position="82"/>
        <end position="100"/>
    </location>
</feature>
<keyword evidence="1" id="KW-1133">Transmembrane helix</keyword>
<name>A0A0S2KLE5_9BACT</name>
<evidence type="ECO:0000313" key="3">
    <source>
        <dbReference type="Proteomes" id="UP000056252"/>
    </source>
</evidence>
<protein>
    <submittedName>
        <fullName evidence="2">Uncharacterized protein</fullName>
    </submittedName>
</protein>
<accession>A0A0S2KLE5</accession>
<organism evidence="2 3">
    <name type="scientific">Hoylesella enoeca</name>
    <dbReference type="NCBI Taxonomy" id="76123"/>
    <lineage>
        <taxon>Bacteria</taxon>
        <taxon>Pseudomonadati</taxon>
        <taxon>Bacteroidota</taxon>
        <taxon>Bacteroidia</taxon>
        <taxon>Bacteroidales</taxon>
        <taxon>Prevotellaceae</taxon>
        <taxon>Hoylesella</taxon>
    </lineage>
</organism>
<dbReference type="KEGG" id="peo:AS203_08465"/>
<keyword evidence="3" id="KW-1185">Reference proteome</keyword>
<gene>
    <name evidence="2" type="ORF">AS203_08465</name>
</gene>
<keyword evidence="1" id="KW-0472">Membrane</keyword>
<evidence type="ECO:0000256" key="1">
    <source>
        <dbReference type="SAM" id="Phobius"/>
    </source>
</evidence>
<dbReference type="AlphaFoldDB" id="A0A0S2KLE5"/>
<sequence>MRLYTKNSNINDSYTNKMKTLSIHKSKTSSASEAVGKWWNSKNVFFSLLAEENFTNKEVVLVHLILMAFLIGTALVETYPVISILAIIASAVCVRILNGVGNNINNVSN</sequence>
<dbReference type="STRING" id="76123.AS203_08465"/>
<dbReference type="Proteomes" id="UP000056252">
    <property type="component" value="Chromosome"/>
</dbReference>
<proteinExistence type="predicted"/>
<reference evidence="3" key="1">
    <citation type="submission" date="2015-11" db="EMBL/GenBank/DDBJ databases">
        <authorList>
            <person name="Holder M.E."/>
            <person name="Ajami N.J."/>
            <person name="Petrosino J.F."/>
        </authorList>
    </citation>
    <scope>NUCLEOTIDE SEQUENCE [LARGE SCALE GENOMIC DNA]</scope>
    <source>
        <strain evidence="3">F0113</strain>
    </source>
</reference>
<evidence type="ECO:0000313" key="2">
    <source>
        <dbReference type="EMBL" id="ALO49116.1"/>
    </source>
</evidence>